<feature type="domain" description="Starch synthase catalytic" evidence="10">
    <location>
        <begin position="2"/>
        <end position="240"/>
    </location>
</feature>
<dbReference type="SUPFAM" id="SSF53756">
    <property type="entry name" value="UDP-Glycosyltransferase/glycogen phosphorylase"/>
    <property type="match status" value="1"/>
</dbReference>
<dbReference type="EC" id="2.4.1.21" evidence="8"/>
<protein>
    <recommendedName>
        <fullName evidence="8">Glycogen synthase</fullName>
        <ecNumber evidence="8">2.4.1.21</ecNumber>
    </recommendedName>
    <alternativeName>
        <fullName evidence="8">Starch [bacterial glycogen] synthase</fullName>
    </alternativeName>
</protein>
<reference evidence="11 12" key="1">
    <citation type="submission" date="2020-09" db="EMBL/GenBank/DDBJ databases">
        <title>Characterization of Treponema spp. from bovine digital dermatitis in Korea.</title>
        <authorList>
            <person name="Espiritu H.M."/>
            <person name="Cho Y.I."/>
            <person name="Mamuad L."/>
        </authorList>
    </citation>
    <scope>NUCLEOTIDE SEQUENCE [LARGE SCALE GENOMIC DNA]</scope>
    <source>
        <strain evidence="11 12">KS1</strain>
    </source>
</reference>
<keyword evidence="5 8" id="KW-0328">Glycosyltransferase</keyword>
<feature type="binding site" evidence="8">
    <location>
        <position position="15"/>
    </location>
    <ligand>
        <name>ADP-alpha-D-glucose</name>
        <dbReference type="ChEBI" id="CHEBI:57498"/>
    </ligand>
</feature>
<evidence type="ECO:0000259" key="10">
    <source>
        <dbReference type="Pfam" id="PF08323"/>
    </source>
</evidence>
<evidence type="ECO:0000256" key="2">
    <source>
        <dbReference type="ARBA" id="ARBA00002764"/>
    </source>
</evidence>
<evidence type="ECO:0000256" key="5">
    <source>
        <dbReference type="ARBA" id="ARBA00022676"/>
    </source>
</evidence>
<dbReference type="RefSeq" id="WP_194075537.1">
    <property type="nucleotide sequence ID" value="NZ_CP061839.1"/>
</dbReference>
<comment type="catalytic activity">
    <reaction evidence="1 8">
        <text>[(1-&gt;4)-alpha-D-glucosyl](n) + ADP-alpha-D-glucose = [(1-&gt;4)-alpha-D-glucosyl](n+1) + ADP + H(+)</text>
        <dbReference type="Rhea" id="RHEA:18189"/>
        <dbReference type="Rhea" id="RHEA-COMP:9584"/>
        <dbReference type="Rhea" id="RHEA-COMP:9587"/>
        <dbReference type="ChEBI" id="CHEBI:15378"/>
        <dbReference type="ChEBI" id="CHEBI:15444"/>
        <dbReference type="ChEBI" id="CHEBI:57498"/>
        <dbReference type="ChEBI" id="CHEBI:456216"/>
        <dbReference type="EC" id="2.4.1.21"/>
    </reaction>
</comment>
<feature type="domain" description="Glycosyl transferase family 1" evidence="9">
    <location>
        <begin position="295"/>
        <end position="441"/>
    </location>
</feature>
<dbReference type="Pfam" id="PF08323">
    <property type="entry name" value="Glyco_transf_5"/>
    <property type="match status" value="1"/>
</dbReference>
<dbReference type="PANTHER" id="PTHR45825">
    <property type="entry name" value="GRANULE-BOUND STARCH SYNTHASE 1, CHLOROPLASTIC/AMYLOPLASTIC"/>
    <property type="match status" value="1"/>
</dbReference>
<dbReference type="NCBIfam" id="NF001899">
    <property type="entry name" value="PRK00654.1-2"/>
    <property type="match status" value="1"/>
</dbReference>
<dbReference type="CDD" id="cd03791">
    <property type="entry name" value="GT5_Glycogen_synthase_DULL1-like"/>
    <property type="match status" value="1"/>
</dbReference>
<dbReference type="EMBL" id="CP061839">
    <property type="protein sequence ID" value="QOW59904.1"/>
    <property type="molecule type" value="Genomic_DNA"/>
</dbReference>
<evidence type="ECO:0000256" key="3">
    <source>
        <dbReference type="ARBA" id="ARBA00004964"/>
    </source>
</evidence>
<comment type="function">
    <text evidence="2 8">Synthesizes alpha-1,4-glucan chains using ADP-glucose.</text>
</comment>
<keyword evidence="7 8" id="KW-0320">Glycogen biosynthesis</keyword>
<dbReference type="GO" id="GO:0005829">
    <property type="term" value="C:cytosol"/>
    <property type="evidence" value="ECO:0007669"/>
    <property type="project" value="TreeGrafter"/>
</dbReference>
<evidence type="ECO:0000256" key="4">
    <source>
        <dbReference type="ARBA" id="ARBA00010281"/>
    </source>
</evidence>
<dbReference type="GO" id="GO:0004373">
    <property type="term" value="F:alpha-1,4-glucan glucosyltransferase (UDP-glucose donor) activity"/>
    <property type="evidence" value="ECO:0007669"/>
    <property type="project" value="InterPro"/>
</dbReference>
<keyword evidence="6 8" id="KW-0808">Transferase</keyword>
<evidence type="ECO:0000313" key="11">
    <source>
        <dbReference type="EMBL" id="QOW59904.1"/>
    </source>
</evidence>
<name>A0A7S6WMW3_9SPIR</name>
<gene>
    <name evidence="8 11" type="primary">glgA</name>
    <name evidence="11" type="ORF">IFE08_08510</name>
</gene>
<dbReference type="AlphaFoldDB" id="A0A7S6WMW3"/>
<evidence type="ECO:0000256" key="8">
    <source>
        <dbReference type="HAMAP-Rule" id="MF_00484"/>
    </source>
</evidence>
<organism evidence="11 12">
    <name type="scientific">Treponema pedis</name>
    <dbReference type="NCBI Taxonomy" id="409322"/>
    <lineage>
        <taxon>Bacteria</taxon>
        <taxon>Pseudomonadati</taxon>
        <taxon>Spirochaetota</taxon>
        <taxon>Spirochaetia</taxon>
        <taxon>Spirochaetales</taxon>
        <taxon>Treponemataceae</taxon>
        <taxon>Treponema</taxon>
    </lineage>
</organism>
<proteinExistence type="inferred from homology"/>
<accession>A0A7S6WMW3</accession>
<dbReference type="GO" id="GO:0009011">
    <property type="term" value="F:alpha-1,4-glucan glucosyltransferase (ADP-glucose donor) activity"/>
    <property type="evidence" value="ECO:0007669"/>
    <property type="project" value="UniProtKB-UniRule"/>
</dbReference>
<evidence type="ECO:0000256" key="6">
    <source>
        <dbReference type="ARBA" id="ARBA00022679"/>
    </source>
</evidence>
<dbReference type="GO" id="GO:0005978">
    <property type="term" value="P:glycogen biosynthetic process"/>
    <property type="evidence" value="ECO:0007669"/>
    <property type="project" value="UniProtKB-UniRule"/>
</dbReference>
<dbReference type="NCBIfam" id="TIGR02095">
    <property type="entry name" value="glgA"/>
    <property type="match status" value="1"/>
</dbReference>
<evidence type="ECO:0000256" key="7">
    <source>
        <dbReference type="ARBA" id="ARBA00023056"/>
    </source>
</evidence>
<dbReference type="Gene3D" id="3.40.50.2000">
    <property type="entry name" value="Glycogen Phosphorylase B"/>
    <property type="match status" value="2"/>
</dbReference>
<dbReference type="InterPro" id="IPR013534">
    <property type="entry name" value="Starch_synth_cat_dom"/>
</dbReference>
<dbReference type="InterPro" id="IPR011835">
    <property type="entry name" value="GS/SS"/>
</dbReference>
<sequence>MKILMVTSELVPFAKVGGLADVVTALSSALAKKGHDVRIVMPRYYKIDRKNLKQVPGAISIHLGIHEYWAGLYESELPESKVKVYFIDHEQSFGREGVYGTPFEPDFEDNPKRFSILANAAFQVCKKLMWIPDIIHAHDWAAGLIPSLLKFNEKDSEFSKTASVFTIHNIGYQGIYSKYNFPETGLDWSCFYASGFEDWDRINFLKSAIISADKITTVSPTYAEEIKSPEFGFRMDGILRYREADLTGILNGVDTSIWSPSNDKYIPYKYDGNTLENKEKNKTMLQEGLGLQADSSVPLIGMITRLVDQKGISELFGPMYGSVFKICTDIKLQMVVLGAGEAWCEKELISLAGRLPNFKVYIGYNEELSHLIEAGSDFFLMPSRYEPCGLNQMYSLLYGTLPIVRKTGGLADTIENYNEETGEGTGFVLDNLSPRSIYDTVGWAAYAWYNKKEHIEKMRRRGMKKKFGWDIAAEKYLKVYAEAVEKKLSEAG</sequence>
<dbReference type="InterPro" id="IPR001296">
    <property type="entry name" value="Glyco_trans_1"/>
</dbReference>
<dbReference type="Proteomes" id="UP000593915">
    <property type="component" value="Chromosome"/>
</dbReference>
<dbReference type="UniPathway" id="UPA00164"/>
<dbReference type="Pfam" id="PF00534">
    <property type="entry name" value="Glycos_transf_1"/>
    <property type="match status" value="1"/>
</dbReference>
<evidence type="ECO:0000313" key="12">
    <source>
        <dbReference type="Proteomes" id="UP000593915"/>
    </source>
</evidence>
<evidence type="ECO:0000256" key="1">
    <source>
        <dbReference type="ARBA" id="ARBA00001478"/>
    </source>
</evidence>
<evidence type="ECO:0000259" key="9">
    <source>
        <dbReference type="Pfam" id="PF00534"/>
    </source>
</evidence>
<comment type="pathway">
    <text evidence="3 8">Glycan biosynthesis; glycogen biosynthesis.</text>
</comment>
<comment type="similarity">
    <text evidence="4 8">Belongs to the glycosyltransferase 1 family. Bacterial/plant glycogen synthase subfamily.</text>
</comment>
<dbReference type="PANTHER" id="PTHR45825:SF11">
    <property type="entry name" value="ALPHA AMYLASE DOMAIN-CONTAINING PROTEIN"/>
    <property type="match status" value="1"/>
</dbReference>
<dbReference type="HAMAP" id="MF_00484">
    <property type="entry name" value="Glycogen_synth"/>
    <property type="match status" value="1"/>
</dbReference>